<proteinExistence type="inferred from homology"/>
<keyword evidence="9" id="KW-1185">Reference proteome</keyword>
<feature type="compositionally biased region" description="Polar residues" evidence="6">
    <location>
        <begin position="79"/>
        <end position="98"/>
    </location>
</feature>
<dbReference type="AlphaFoldDB" id="A0A3R8NCE6"/>
<evidence type="ECO:0000256" key="6">
    <source>
        <dbReference type="SAM" id="MobiDB-lite"/>
    </source>
</evidence>
<evidence type="ECO:0000256" key="7">
    <source>
        <dbReference type="SAM" id="SignalP"/>
    </source>
</evidence>
<comment type="caution">
    <text evidence="8">The sequence shown here is derived from an EMBL/GenBank/DDBJ whole genome shotgun (WGS) entry which is preliminary data.</text>
</comment>
<dbReference type="Proteomes" id="UP000270261">
    <property type="component" value="Unassembled WGS sequence"/>
</dbReference>
<feature type="signal peptide" evidence="7">
    <location>
        <begin position="1"/>
        <end position="33"/>
    </location>
</feature>
<reference evidence="8 9" key="1">
    <citation type="submission" date="2018-11" db="EMBL/GenBank/DDBJ databases">
        <title>Genome sequencing of Lautropia sp. KCOM 2505 (= ChDC F240).</title>
        <authorList>
            <person name="Kook J.-K."/>
            <person name="Park S.-N."/>
            <person name="Lim Y.K."/>
        </authorList>
    </citation>
    <scope>NUCLEOTIDE SEQUENCE [LARGE SCALE GENOMIC DNA]</scope>
    <source>
        <strain evidence="8 9">KCOM 2505</strain>
    </source>
</reference>
<dbReference type="Pfam" id="PF06629">
    <property type="entry name" value="MipA"/>
    <property type="match status" value="1"/>
</dbReference>
<feature type="compositionally biased region" description="Low complexity" evidence="6">
    <location>
        <begin position="66"/>
        <end position="77"/>
    </location>
</feature>
<keyword evidence="5" id="KW-0998">Cell outer membrane</keyword>
<evidence type="ECO:0000256" key="4">
    <source>
        <dbReference type="ARBA" id="ARBA00023136"/>
    </source>
</evidence>
<evidence type="ECO:0000256" key="5">
    <source>
        <dbReference type="ARBA" id="ARBA00023237"/>
    </source>
</evidence>
<dbReference type="PANTHER" id="PTHR38776:SF1">
    <property type="entry name" value="MLTA-INTERACTING PROTEIN-RELATED"/>
    <property type="match status" value="1"/>
</dbReference>
<dbReference type="EMBL" id="RRUE01000001">
    <property type="protein sequence ID" value="RRN45414.1"/>
    <property type="molecule type" value="Genomic_DNA"/>
</dbReference>
<accession>A0A3R8NCE6</accession>
<gene>
    <name evidence="8" type="ORF">EHV23_04215</name>
</gene>
<evidence type="ECO:0000313" key="9">
    <source>
        <dbReference type="Proteomes" id="UP000270261"/>
    </source>
</evidence>
<dbReference type="GO" id="GO:0009279">
    <property type="term" value="C:cell outer membrane"/>
    <property type="evidence" value="ECO:0007669"/>
    <property type="project" value="UniProtKB-SubCell"/>
</dbReference>
<evidence type="ECO:0000256" key="2">
    <source>
        <dbReference type="ARBA" id="ARBA00005722"/>
    </source>
</evidence>
<dbReference type="PANTHER" id="PTHR38776">
    <property type="entry name" value="MLTA-INTERACTING PROTEIN-RELATED"/>
    <property type="match status" value="1"/>
</dbReference>
<feature type="region of interest" description="Disordered" evidence="6">
    <location>
        <begin position="39"/>
        <end position="123"/>
    </location>
</feature>
<comment type="similarity">
    <text evidence="2">Belongs to the MipA/OmpV family.</text>
</comment>
<sequence>MQAVVRSRKSVLAGAVQAALAAGLLLHGGSAIAQYDEGGYDSSGTSSVQGAPAGEGSMGTTQVTPADAGQGSDAGASGTYGQDSVQGQDALQGGQPQSDAHAALPDGHEGHGAPSDSEWHLGVGVGVGVGPRYMGSDETMGTATAMITAQYGMFHMDPQRGLGLQYETRTGTKLRLGLGYDASRKDHRKETKDGHTFSVGGSDKLAGMGNVRGAGLLTAGISQRITSWLELDLDADTRLFGNSKRGTTWTYGVTLTPLQTEADRVQVGLHAQHADRKYHQTWFGVTPEQSQRTGFATFSPDSGQTFTSVGMLWSHTFTPHWSLLAGGEVQKFSKDIRRSAVVMDDTNATAMVGVLYSFF</sequence>
<evidence type="ECO:0000313" key="8">
    <source>
        <dbReference type="EMBL" id="RRN45414.1"/>
    </source>
</evidence>
<dbReference type="InterPro" id="IPR010583">
    <property type="entry name" value="MipA"/>
</dbReference>
<keyword evidence="3 7" id="KW-0732">Signal</keyword>
<evidence type="ECO:0000256" key="3">
    <source>
        <dbReference type="ARBA" id="ARBA00022729"/>
    </source>
</evidence>
<keyword evidence="4" id="KW-0472">Membrane</keyword>
<organism evidence="8 9">
    <name type="scientific">Lautropia dentalis</name>
    <dbReference type="NCBI Taxonomy" id="2490857"/>
    <lineage>
        <taxon>Bacteria</taxon>
        <taxon>Pseudomonadati</taxon>
        <taxon>Pseudomonadota</taxon>
        <taxon>Betaproteobacteria</taxon>
        <taxon>Burkholderiales</taxon>
        <taxon>Burkholderiaceae</taxon>
        <taxon>Lautropia</taxon>
    </lineage>
</organism>
<protein>
    <submittedName>
        <fullName evidence="8">MipA/OmpV family protein</fullName>
    </submittedName>
</protein>
<evidence type="ECO:0000256" key="1">
    <source>
        <dbReference type="ARBA" id="ARBA00004442"/>
    </source>
</evidence>
<dbReference type="SUPFAM" id="SSF56935">
    <property type="entry name" value="Porins"/>
    <property type="match status" value="1"/>
</dbReference>
<name>A0A3R8NCE6_9BURK</name>
<feature type="chain" id="PRO_5018601183" evidence="7">
    <location>
        <begin position="34"/>
        <end position="359"/>
    </location>
</feature>
<comment type="subcellular location">
    <subcellularLocation>
        <location evidence="1">Cell outer membrane</location>
    </subcellularLocation>
</comment>